<keyword evidence="1 2" id="KW-0812">Transmembrane</keyword>
<organism evidence="2 3">
    <name type="scientific">Acrasis kona</name>
    <dbReference type="NCBI Taxonomy" id="1008807"/>
    <lineage>
        <taxon>Eukaryota</taxon>
        <taxon>Discoba</taxon>
        <taxon>Heterolobosea</taxon>
        <taxon>Tetramitia</taxon>
        <taxon>Eutetramitia</taxon>
        <taxon>Acrasidae</taxon>
        <taxon>Acrasis</taxon>
    </lineage>
</organism>
<feature type="transmembrane region" description="Helical" evidence="1">
    <location>
        <begin position="581"/>
        <end position="600"/>
    </location>
</feature>
<reference evidence="2 3" key="1">
    <citation type="submission" date="2024-03" db="EMBL/GenBank/DDBJ databases">
        <title>The Acrasis kona genome and developmental transcriptomes reveal deep origins of eukaryotic multicellular pathways.</title>
        <authorList>
            <person name="Sheikh S."/>
            <person name="Fu C.-J."/>
            <person name="Brown M.W."/>
            <person name="Baldauf S.L."/>
        </authorList>
    </citation>
    <scope>NUCLEOTIDE SEQUENCE [LARGE SCALE GENOMIC DNA]</scope>
    <source>
        <strain evidence="2 3">ATCC MYA-3509</strain>
    </source>
</reference>
<feature type="transmembrane region" description="Helical" evidence="1">
    <location>
        <begin position="146"/>
        <end position="165"/>
    </location>
</feature>
<feature type="transmembrane region" description="Helical" evidence="1">
    <location>
        <begin position="209"/>
        <end position="229"/>
    </location>
</feature>
<comment type="caution">
    <text evidence="2">The sequence shown here is derived from an EMBL/GenBank/DDBJ whole genome shotgun (WGS) entry which is preliminary data.</text>
</comment>
<proteinExistence type="predicted"/>
<keyword evidence="3" id="KW-1185">Reference proteome</keyword>
<feature type="transmembrane region" description="Helical" evidence="1">
    <location>
        <begin position="328"/>
        <end position="347"/>
    </location>
</feature>
<evidence type="ECO:0000256" key="1">
    <source>
        <dbReference type="SAM" id="Phobius"/>
    </source>
</evidence>
<dbReference type="EMBL" id="JAOPGA020001898">
    <property type="protein sequence ID" value="KAL0492026.1"/>
    <property type="molecule type" value="Genomic_DNA"/>
</dbReference>
<feature type="transmembrane region" description="Helical" evidence="1">
    <location>
        <begin position="295"/>
        <end position="316"/>
    </location>
</feature>
<feature type="transmembrane region" description="Helical" evidence="1">
    <location>
        <begin position="406"/>
        <end position="428"/>
    </location>
</feature>
<name>A0AAW2ZQ87_9EUKA</name>
<accession>A0AAW2ZQ87</accession>
<keyword evidence="1" id="KW-1133">Transmembrane helix</keyword>
<sequence length="679" mass="78456">MIVVTFLTEDGLPFDDYSTPVNLLYAVTFDYFLYIEPNMRYYTADTISKRMSFGNLTITKQTITKMAPEIDAFLNGTISTPPTVPLIFNHTKLLLATSKYGAFSLCWIKSTGLTFQKSSYSCVPFSNIESEPLDVPFPTILAYQNYVLLLFQMILAVVIASYYNYKLKLIRESYKSIYVTDSVKNPPMWQCAIPKLSVKAAAMFNIWNTIWMCGVHLVVCTLTLLSSVIGDQQWPTTSTADDAPITGLTTKGDHFYPLVACIITNTLLFVIRVTSDNMRHKMVRMDNDHTWSGRTSRIVLSFTISLAWGVLMAAYITLFIKPDHPIDLALWYTSVAVTFLIMFYKLYKTHIYMIKWFYFKLNPHRDDSQFELNDLLLTNGVAGVEEKPPRGGQYNIMFHHHFYCNLFFMFVYYMIRAIWLGTLIMMGYSTASFCARLIESTVSNIVVNSEQIATYAYVLCMVFVFYQFTLDIEQPYMKLKNLLSQNRPSLSLDQIDHNRRLARSITMDQIKQYVQMGRSPPAYHVPITWTTFITLTRMMKIDQRNLRTVGELLLTVFILNVFFTTTAVFGNTQAVQIDYSYVAVLCGFLMPMIPKAVSYISDNQITMECDIWKTRMMNSIKLLEQQEEERNRDEFELGRMPHEFMPFLFTIVGKSNHNKWKLIGPAYRDVDGEHHEKSL</sequence>
<feature type="transmembrane region" description="Helical" evidence="1">
    <location>
        <begin position="548"/>
        <end position="569"/>
    </location>
</feature>
<dbReference type="AlphaFoldDB" id="A0AAW2ZQ87"/>
<dbReference type="Proteomes" id="UP001431209">
    <property type="component" value="Unassembled WGS sequence"/>
</dbReference>
<gene>
    <name evidence="2" type="ORF">AKO1_000441</name>
</gene>
<keyword evidence="1" id="KW-0472">Membrane</keyword>
<evidence type="ECO:0000313" key="2">
    <source>
        <dbReference type="EMBL" id="KAL0492026.1"/>
    </source>
</evidence>
<protein>
    <submittedName>
        <fullName evidence="2">9 TM domain-containing transmembrane protein</fullName>
    </submittedName>
</protein>
<feature type="transmembrane region" description="Helical" evidence="1">
    <location>
        <begin position="452"/>
        <end position="470"/>
    </location>
</feature>
<feature type="transmembrane region" description="Helical" evidence="1">
    <location>
        <begin position="255"/>
        <end position="274"/>
    </location>
</feature>
<evidence type="ECO:0000313" key="3">
    <source>
        <dbReference type="Proteomes" id="UP001431209"/>
    </source>
</evidence>